<feature type="region of interest" description="Disordered" evidence="1">
    <location>
        <begin position="23"/>
        <end position="49"/>
    </location>
</feature>
<organism evidence="2 3">
    <name type="scientific">Pristionchus mayeri</name>
    <dbReference type="NCBI Taxonomy" id="1317129"/>
    <lineage>
        <taxon>Eukaryota</taxon>
        <taxon>Metazoa</taxon>
        <taxon>Ecdysozoa</taxon>
        <taxon>Nematoda</taxon>
        <taxon>Chromadorea</taxon>
        <taxon>Rhabditida</taxon>
        <taxon>Rhabditina</taxon>
        <taxon>Diplogasteromorpha</taxon>
        <taxon>Diplogasteroidea</taxon>
        <taxon>Neodiplogasteridae</taxon>
        <taxon>Pristionchus</taxon>
    </lineage>
</organism>
<proteinExistence type="predicted"/>
<feature type="non-terminal residue" evidence="2">
    <location>
        <position position="113"/>
    </location>
</feature>
<comment type="caution">
    <text evidence="2">The sequence shown here is derived from an EMBL/GenBank/DDBJ whole genome shotgun (WGS) entry which is preliminary data.</text>
</comment>
<reference evidence="3" key="1">
    <citation type="submission" date="2022-10" db="EMBL/GenBank/DDBJ databases">
        <title>Genome assembly of Pristionchus species.</title>
        <authorList>
            <person name="Yoshida K."/>
            <person name="Sommer R.J."/>
        </authorList>
    </citation>
    <scope>NUCLEOTIDE SEQUENCE [LARGE SCALE GENOMIC DNA]</scope>
    <source>
        <strain evidence="3">RS5460</strain>
    </source>
</reference>
<evidence type="ECO:0000313" key="2">
    <source>
        <dbReference type="EMBL" id="GMR29974.1"/>
    </source>
</evidence>
<protein>
    <submittedName>
        <fullName evidence="2">Uncharacterized protein</fullName>
    </submittedName>
</protein>
<dbReference type="Proteomes" id="UP001328107">
    <property type="component" value="Unassembled WGS sequence"/>
</dbReference>
<evidence type="ECO:0000256" key="1">
    <source>
        <dbReference type="SAM" id="MobiDB-lite"/>
    </source>
</evidence>
<accession>A0AAN5C5R7</accession>
<keyword evidence="3" id="KW-1185">Reference proteome</keyword>
<name>A0AAN5C5R7_9BILA</name>
<gene>
    <name evidence="2" type="ORF">PMAYCL1PPCAC_00169</name>
</gene>
<feature type="compositionally biased region" description="Pro residues" evidence="1">
    <location>
        <begin position="33"/>
        <end position="43"/>
    </location>
</feature>
<dbReference type="EMBL" id="BTRK01000001">
    <property type="protein sequence ID" value="GMR29974.1"/>
    <property type="molecule type" value="Genomic_DNA"/>
</dbReference>
<dbReference type="AlphaFoldDB" id="A0AAN5C5R7"/>
<feature type="non-terminal residue" evidence="2">
    <location>
        <position position="1"/>
    </location>
</feature>
<sequence>YTITDHYKALKVDAVPMLLSPSPTDSTVNLSPLPLPLSPPPSTPRARPLAARPSIRLADAVVPPCCRCCWMRRPTMRTISPTVKRCSTQSSKRLIVSLHSLPLIDCDVDVSEV</sequence>
<evidence type="ECO:0000313" key="3">
    <source>
        <dbReference type="Proteomes" id="UP001328107"/>
    </source>
</evidence>